<dbReference type="KEGG" id="ssyi:EKG83_13140"/>
<dbReference type="EMBL" id="CP034550">
    <property type="protein sequence ID" value="QFZ18302.1"/>
    <property type="molecule type" value="Genomic_DNA"/>
</dbReference>
<evidence type="ECO:0000259" key="1">
    <source>
        <dbReference type="PROSITE" id="PS51819"/>
    </source>
</evidence>
<feature type="domain" description="VOC" evidence="1">
    <location>
        <begin position="4"/>
        <end position="115"/>
    </location>
</feature>
<protein>
    <submittedName>
        <fullName evidence="2">VOC family protein</fullName>
    </submittedName>
</protein>
<dbReference type="RefSeq" id="WP_033430800.1">
    <property type="nucleotide sequence ID" value="NZ_CP034550.1"/>
</dbReference>
<dbReference type="InterPro" id="IPR037523">
    <property type="entry name" value="VOC_core"/>
</dbReference>
<accession>A0A5Q0GY68</accession>
<reference evidence="3" key="1">
    <citation type="journal article" date="2021" name="Curr. Microbiol.">
        <title>Complete genome of nocamycin-producing strain Saccharothrix syringae NRRL B-16468 reveals the biosynthetic potential for secondary metabolites.</title>
        <authorList>
            <person name="Mo X."/>
            <person name="Yang S."/>
        </authorList>
    </citation>
    <scope>NUCLEOTIDE SEQUENCE [LARGE SCALE GENOMIC DNA]</scope>
    <source>
        <strain evidence="3">ATCC 51364 / DSM 43886 / JCM 6844 / KCTC 9398 / NBRC 14523 / NRRL B-16468 / INA 2240</strain>
    </source>
</reference>
<name>A0A5Q0GY68_SACSY</name>
<keyword evidence="3" id="KW-1185">Reference proteome</keyword>
<gene>
    <name evidence="2" type="ORF">EKG83_13140</name>
</gene>
<evidence type="ECO:0000313" key="3">
    <source>
        <dbReference type="Proteomes" id="UP000325787"/>
    </source>
</evidence>
<dbReference type="PANTHER" id="PTHR33993">
    <property type="entry name" value="GLYOXALASE-RELATED"/>
    <property type="match status" value="1"/>
</dbReference>
<dbReference type="Pfam" id="PF18029">
    <property type="entry name" value="Glyoxalase_6"/>
    <property type="match status" value="1"/>
</dbReference>
<dbReference type="OrthoDB" id="9793039at2"/>
<dbReference type="InterPro" id="IPR041581">
    <property type="entry name" value="Glyoxalase_6"/>
</dbReference>
<dbReference type="PROSITE" id="PS51819">
    <property type="entry name" value="VOC"/>
    <property type="match status" value="1"/>
</dbReference>
<proteinExistence type="predicted"/>
<evidence type="ECO:0000313" key="2">
    <source>
        <dbReference type="EMBL" id="QFZ18302.1"/>
    </source>
</evidence>
<organism evidence="2 3">
    <name type="scientific">Saccharothrix syringae</name>
    <name type="common">Nocardiopsis syringae</name>
    <dbReference type="NCBI Taxonomy" id="103733"/>
    <lineage>
        <taxon>Bacteria</taxon>
        <taxon>Bacillati</taxon>
        <taxon>Actinomycetota</taxon>
        <taxon>Actinomycetes</taxon>
        <taxon>Pseudonocardiales</taxon>
        <taxon>Pseudonocardiaceae</taxon>
        <taxon>Saccharothrix</taxon>
    </lineage>
</organism>
<dbReference type="CDD" id="cd07247">
    <property type="entry name" value="SgaA_N_like"/>
    <property type="match status" value="1"/>
</dbReference>
<dbReference type="Gene3D" id="3.10.180.10">
    <property type="entry name" value="2,3-Dihydroxybiphenyl 1,2-Dioxygenase, domain 1"/>
    <property type="match status" value="1"/>
</dbReference>
<dbReference type="InterPro" id="IPR052164">
    <property type="entry name" value="Anthracycline_SecMetBiosynth"/>
</dbReference>
<dbReference type="SUPFAM" id="SSF54593">
    <property type="entry name" value="Glyoxalase/Bleomycin resistance protein/Dihydroxybiphenyl dioxygenase"/>
    <property type="match status" value="1"/>
</dbReference>
<dbReference type="InterPro" id="IPR029068">
    <property type="entry name" value="Glyas_Bleomycin-R_OHBP_Dase"/>
</dbReference>
<dbReference type="AlphaFoldDB" id="A0A5Q0GY68"/>
<sequence>MGNPLSYFEITTKSDAAALQKFYGDMFGWQINVLPQMGGYGLVSTGGEVGGGIGPAQSHAGVRVYFHAEDLNAALEKAESLGGKIVMQPTKISDDFGSFAVFTDPDGNEVGLWDRPGLQG</sequence>
<dbReference type="Proteomes" id="UP000325787">
    <property type="component" value="Chromosome"/>
</dbReference>